<proteinExistence type="predicted"/>
<dbReference type="EnsemblPlants" id="AVESA.00010b.r2.7AG1218690.1">
    <property type="protein sequence ID" value="AVESA.00010b.r2.7AG1218690.1.CDS"/>
    <property type="gene ID" value="AVESA.00010b.r2.7AG1218690"/>
</dbReference>
<dbReference type="Proteomes" id="UP001732700">
    <property type="component" value="Chromosome 7A"/>
</dbReference>
<evidence type="ECO:0000313" key="2">
    <source>
        <dbReference type="Proteomes" id="UP001732700"/>
    </source>
</evidence>
<evidence type="ECO:0000313" key="1">
    <source>
        <dbReference type="EnsemblPlants" id="AVESA.00010b.r2.7AG1218690.1.CDS"/>
    </source>
</evidence>
<organism evidence="1 2">
    <name type="scientific">Avena sativa</name>
    <name type="common">Oat</name>
    <dbReference type="NCBI Taxonomy" id="4498"/>
    <lineage>
        <taxon>Eukaryota</taxon>
        <taxon>Viridiplantae</taxon>
        <taxon>Streptophyta</taxon>
        <taxon>Embryophyta</taxon>
        <taxon>Tracheophyta</taxon>
        <taxon>Spermatophyta</taxon>
        <taxon>Magnoliopsida</taxon>
        <taxon>Liliopsida</taxon>
        <taxon>Poales</taxon>
        <taxon>Poaceae</taxon>
        <taxon>BOP clade</taxon>
        <taxon>Pooideae</taxon>
        <taxon>Poodae</taxon>
        <taxon>Poeae</taxon>
        <taxon>Poeae Chloroplast Group 1 (Aveneae type)</taxon>
        <taxon>Aveninae</taxon>
        <taxon>Avena</taxon>
    </lineage>
</organism>
<accession>A0ACD5ZV38</accession>
<reference evidence="1" key="2">
    <citation type="submission" date="2025-09" db="UniProtKB">
        <authorList>
            <consortium name="EnsemblPlants"/>
        </authorList>
    </citation>
    <scope>IDENTIFICATION</scope>
</reference>
<sequence length="470" mass="52267">MAVGSDPTPARTRTTDPETVTPRPNKWGKENEGHRRSADLSSYSPPLLTAFASGGASPQAEWEDDLPGAESEDDVASADSEDEAEWAAAAAAAAAELEEEAKWEDAAPAESEEDVPAAESEDDAGGDANTGEPDSPPRGWPSNSARRDPCKAELFRRLDAACEARRLQENRLLKRPSPPARSGDPDEPIWPPKSPYWRRFRELRAMKSSPSDPVLNPDENSNKNNEMLSEKVVDQRDDTKHSSKSASPYENDPPSNKSNEMLSEKVVDQRDDTKHSSKSASPYENDHGKKTLPAPSKRIRYSINTYAVQCGKCRKWRLVPTKMEYEELRDKSREILFTCGHVHGWKPGVSCDDPADISQDDGFWVIDKPCLSQTPLGWERTISLRSEGCTQFADVYYIPPKGKKLRSTEEAKTYLQANPDYAAGLQPSRDWFAVPARGKENRRQLKPLESKEDLEPICVLALRDGGQECK</sequence>
<name>A0ACD5ZV38_AVESA</name>
<reference evidence="1" key="1">
    <citation type="submission" date="2021-05" db="EMBL/GenBank/DDBJ databases">
        <authorList>
            <person name="Scholz U."/>
            <person name="Mascher M."/>
            <person name="Fiebig A."/>
        </authorList>
    </citation>
    <scope>NUCLEOTIDE SEQUENCE [LARGE SCALE GENOMIC DNA]</scope>
</reference>
<keyword evidence="2" id="KW-1185">Reference proteome</keyword>
<protein>
    <submittedName>
        <fullName evidence="1">Uncharacterized protein</fullName>
    </submittedName>
</protein>